<dbReference type="GO" id="GO:0006351">
    <property type="term" value="P:DNA-templated transcription"/>
    <property type="evidence" value="ECO:0007669"/>
    <property type="project" value="InterPro"/>
</dbReference>
<feature type="domain" description="SF3 helicase" evidence="13">
    <location>
        <begin position="541"/>
        <end position="706"/>
    </location>
</feature>
<dbReference type="SUPFAM" id="SSF50494">
    <property type="entry name" value="Trypsin-like serine proteases"/>
    <property type="match status" value="1"/>
</dbReference>
<dbReference type="SUPFAM" id="SSF56672">
    <property type="entry name" value="DNA/RNA polymerases"/>
    <property type="match status" value="1"/>
</dbReference>
<dbReference type="Pfam" id="PF00680">
    <property type="entry name" value="RdRP_1"/>
    <property type="match status" value="1"/>
</dbReference>
<evidence type="ECO:0000256" key="4">
    <source>
        <dbReference type="ARBA" id="ARBA00022695"/>
    </source>
</evidence>
<feature type="domain" description="Peptidase C37" evidence="14">
    <location>
        <begin position="1111"/>
        <end position="1291"/>
    </location>
</feature>
<feature type="compositionally biased region" description="Polar residues" evidence="11">
    <location>
        <begin position="61"/>
        <end position="74"/>
    </location>
</feature>
<dbReference type="Gene3D" id="2.40.10.10">
    <property type="entry name" value="Trypsin-like serine proteases"/>
    <property type="match status" value="2"/>
</dbReference>
<dbReference type="Gene3D" id="3.30.70.270">
    <property type="match status" value="2"/>
</dbReference>
<keyword evidence="8" id="KW-0067">ATP-binding</keyword>
<keyword evidence="5" id="KW-0547">Nucleotide-binding</keyword>
<dbReference type="InterPro" id="IPR043502">
    <property type="entry name" value="DNA/RNA_pol_sf"/>
</dbReference>
<dbReference type="Gene3D" id="6.10.250.3230">
    <property type="match status" value="1"/>
</dbReference>
<feature type="compositionally biased region" description="Polar residues" evidence="11">
    <location>
        <begin position="148"/>
        <end position="164"/>
    </location>
</feature>
<dbReference type="InterPro" id="IPR013614">
    <property type="entry name" value="Viral_PP_Calicivir_N"/>
</dbReference>
<dbReference type="EMBL" id="JQ911594">
    <property type="protein sequence ID" value="AFI08230.1"/>
    <property type="molecule type" value="Genomic_RNA"/>
</dbReference>
<evidence type="ECO:0000256" key="7">
    <source>
        <dbReference type="ARBA" id="ARBA00022807"/>
    </source>
</evidence>
<feature type="compositionally biased region" description="Basic and acidic residues" evidence="11">
    <location>
        <begin position="959"/>
        <end position="973"/>
    </location>
</feature>
<dbReference type="InterPro" id="IPR001205">
    <property type="entry name" value="RNA-dir_pol_C"/>
</dbReference>
<dbReference type="GO" id="GO:0004197">
    <property type="term" value="F:cysteine-type endopeptidase activity"/>
    <property type="evidence" value="ECO:0007669"/>
    <property type="project" value="InterPro"/>
</dbReference>
<name>I1U3K2_NORV</name>
<dbReference type="Gene3D" id="6.10.20.70">
    <property type="match status" value="1"/>
</dbReference>
<feature type="domain" description="RdRp catalytic" evidence="12">
    <location>
        <begin position="1528"/>
        <end position="1649"/>
    </location>
</feature>
<dbReference type="Gene3D" id="3.40.50.300">
    <property type="entry name" value="P-loop containing nucleotide triphosphate hydrolases"/>
    <property type="match status" value="1"/>
</dbReference>
<feature type="region of interest" description="Disordered" evidence="11">
    <location>
        <begin position="59"/>
        <end position="109"/>
    </location>
</feature>
<dbReference type="InterPro" id="IPR027417">
    <property type="entry name" value="P-loop_NTPase"/>
</dbReference>
<dbReference type="SUPFAM" id="SSF52540">
    <property type="entry name" value="P-loop containing nucleoside triphosphate hydrolases"/>
    <property type="match status" value="1"/>
</dbReference>
<dbReference type="PROSITE" id="PS50507">
    <property type="entry name" value="RDRP_SSRNA_POS"/>
    <property type="match status" value="1"/>
</dbReference>
<dbReference type="InterPro" id="IPR043128">
    <property type="entry name" value="Rev_trsase/Diguanyl_cyclase"/>
</dbReference>
<evidence type="ECO:0000259" key="12">
    <source>
        <dbReference type="PROSITE" id="PS50507"/>
    </source>
</evidence>
<dbReference type="InterPro" id="IPR014759">
    <property type="entry name" value="Helicase_SF3_ssRNA_vir"/>
</dbReference>
<dbReference type="GO" id="GO:0003723">
    <property type="term" value="F:RNA binding"/>
    <property type="evidence" value="ECO:0007669"/>
    <property type="project" value="InterPro"/>
</dbReference>
<dbReference type="ChEMBL" id="CHEMBL4295553"/>
<dbReference type="GO" id="GO:0003968">
    <property type="term" value="F:RNA-directed RNA polymerase activity"/>
    <property type="evidence" value="ECO:0007669"/>
    <property type="project" value="UniProtKB-KW"/>
</dbReference>
<evidence type="ECO:0000256" key="8">
    <source>
        <dbReference type="ARBA" id="ARBA00022840"/>
    </source>
</evidence>
<evidence type="ECO:0000256" key="2">
    <source>
        <dbReference type="ARBA" id="ARBA00022670"/>
    </source>
</evidence>
<protein>
    <submittedName>
        <fullName evidence="15">Nonstructural polyprotein</fullName>
    </submittedName>
</protein>
<dbReference type="Gene3D" id="1.20.960.20">
    <property type="match status" value="1"/>
</dbReference>
<feature type="active site" description="For 3CLpro activity" evidence="10">
    <location>
        <position position="1140"/>
    </location>
</feature>
<evidence type="ECO:0000256" key="6">
    <source>
        <dbReference type="ARBA" id="ARBA00022801"/>
    </source>
</evidence>
<feature type="active site" description="For 3CLpro activity" evidence="10">
    <location>
        <position position="1249"/>
    </location>
</feature>
<dbReference type="InterPro" id="IPR009003">
    <property type="entry name" value="Peptidase_S1_PA"/>
</dbReference>
<organism evidence="15 16">
    <name type="scientific">Norovirus Hu/GI/10360/2010/VNM</name>
    <dbReference type="NCBI Taxonomy" id="1175308"/>
    <lineage>
        <taxon>Viruses</taxon>
        <taxon>Riboviria</taxon>
        <taxon>Orthornavirae</taxon>
        <taxon>Pisuviricota</taxon>
        <taxon>Pisoniviricetes</taxon>
        <taxon>Picornavirales</taxon>
        <taxon>Caliciviridae</taxon>
        <taxon>Norovirus</taxon>
        <taxon>Norovirus norwalkense</taxon>
        <taxon>Norwalk virus</taxon>
    </lineage>
</organism>
<reference evidence="15 16" key="1">
    <citation type="submission" date="2012-04" db="EMBL/GenBank/DDBJ databases">
        <authorList>
            <person name="Madupu R."/>
            <person name="Halpin R."/>
            <person name="Ransier A."/>
            <person name="Fedorova N."/>
            <person name="Stockwell T."/>
            <person name="Amedeo P."/>
            <person name="Bishop B."/>
            <person name="Edworthy P."/>
            <person name="Gupta N."/>
            <person name="Katzel D."/>
            <person name="Li K."/>
            <person name="Schobel S."/>
            <person name="Shrivastava S."/>
            <person name="Thovarai V."/>
            <person name="Wang S."/>
            <person name="My P.V."/>
            <person name="Campbell J."/>
            <person name="Farrar J."/>
            <person name="Vinh H."/>
            <person name="Hoang N.V."/>
            <person name="Wentworth D.E."/>
            <person name="Baker S."/>
        </authorList>
    </citation>
    <scope>NUCLEOTIDE SEQUENCE [LARGE SCALE GENOMIC DNA]</scope>
    <source>
        <strain evidence="15">Hu/GI/10360/2010/VNM</strain>
    </source>
</reference>
<evidence type="ECO:0000313" key="16">
    <source>
        <dbReference type="Proteomes" id="UP000153744"/>
    </source>
</evidence>
<dbReference type="GO" id="GO:0017111">
    <property type="term" value="F:ribonucleoside triphosphate phosphatase activity"/>
    <property type="evidence" value="ECO:0007669"/>
    <property type="project" value="UniProtKB-EC"/>
</dbReference>
<feature type="compositionally biased region" description="Basic and acidic residues" evidence="11">
    <location>
        <begin position="78"/>
        <end position="105"/>
    </location>
</feature>
<comment type="PTM">
    <text evidence="10">Specific enzymatic cleavages in vivo yield mature proteins. 3CLpro is first autocatalytically cleaved, then processes the whole polyprotein.</text>
</comment>
<dbReference type="GO" id="GO:0043657">
    <property type="term" value="C:host cell"/>
    <property type="evidence" value="ECO:0007669"/>
    <property type="project" value="UniProtKB-SubCell"/>
</dbReference>
<evidence type="ECO:0000256" key="10">
    <source>
        <dbReference type="PROSITE-ProRule" id="PRU00870"/>
    </source>
</evidence>
<keyword evidence="9" id="KW-0693">Viral RNA replication</keyword>
<evidence type="ECO:0000256" key="9">
    <source>
        <dbReference type="ARBA" id="ARBA00022953"/>
    </source>
</evidence>
<comment type="catalytic activity">
    <reaction evidence="10">
        <text>Endopeptidase with a preference for cleavage when the P1 position is occupied by Glu-|-Xaa and the P1' position is occupied by Gly-|-Yaa.</text>
        <dbReference type="EC" id="3.4.22.66"/>
    </reaction>
</comment>
<gene>
    <name evidence="15" type="primary">POL</name>
</gene>
<evidence type="ECO:0000256" key="1">
    <source>
        <dbReference type="ARBA" id="ARBA00022484"/>
    </source>
</evidence>
<feature type="compositionally biased region" description="Basic residues" evidence="11">
    <location>
        <begin position="974"/>
        <end position="984"/>
    </location>
</feature>
<feature type="region of interest" description="Disordered" evidence="11">
    <location>
        <begin position="145"/>
        <end position="164"/>
    </location>
</feature>
<keyword evidence="4" id="KW-0548">Nucleotidyltransferase</keyword>
<keyword evidence="7 10" id="KW-0788">Thiol protease</keyword>
<dbReference type="Pfam" id="PF00910">
    <property type="entry name" value="RNA_helicase"/>
    <property type="match status" value="1"/>
</dbReference>
<feature type="region of interest" description="Disordered" evidence="11">
    <location>
        <begin position="954"/>
        <end position="993"/>
    </location>
</feature>
<dbReference type="GO" id="GO:0039694">
    <property type="term" value="P:viral RNA genome replication"/>
    <property type="evidence" value="ECO:0007669"/>
    <property type="project" value="InterPro"/>
</dbReference>
<evidence type="ECO:0000313" key="15">
    <source>
        <dbReference type="EMBL" id="AFI08230.1"/>
    </source>
</evidence>
<evidence type="ECO:0000259" key="13">
    <source>
        <dbReference type="PROSITE" id="PS51218"/>
    </source>
</evidence>
<keyword evidence="2 10" id="KW-0645">Protease</keyword>
<keyword evidence="3" id="KW-0808">Transferase</keyword>
<dbReference type="Proteomes" id="UP000153744">
    <property type="component" value="Segment"/>
</dbReference>
<keyword evidence="1" id="KW-0696">RNA-directed RNA polymerase</keyword>
<evidence type="ECO:0000256" key="11">
    <source>
        <dbReference type="SAM" id="MobiDB-lite"/>
    </source>
</evidence>
<dbReference type="PROSITE" id="PS51218">
    <property type="entry name" value="SF3_HELICASE_2"/>
    <property type="match status" value="1"/>
</dbReference>
<dbReference type="InterPro" id="IPR043504">
    <property type="entry name" value="Peptidase_S1_PA_chymotrypsin"/>
</dbReference>
<evidence type="ECO:0000256" key="5">
    <source>
        <dbReference type="ARBA" id="ARBA00022741"/>
    </source>
</evidence>
<evidence type="ECO:0000256" key="3">
    <source>
        <dbReference type="ARBA" id="ARBA00022679"/>
    </source>
</evidence>
<dbReference type="GO" id="GO:0003724">
    <property type="term" value="F:RNA helicase activity"/>
    <property type="evidence" value="ECO:0007669"/>
    <property type="project" value="InterPro"/>
</dbReference>
<keyword evidence="6 10" id="KW-0378">Hydrolase</keyword>
<dbReference type="GO" id="GO:0005524">
    <property type="term" value="F:ATP binding"/>
    <property type="evidence" value="ECO:0007669"/>
    <property type="project" value="UniProtKB-KW"/>
</dbReference>
<feature type="active site" description="For 3CLpro activity" evidence="10">
    <location>
        <position position="1164"/>
    </location>
</feature>
<sequence length="1801" mass="199814">MMMASNDAIAVADVSNNNANTNNENIGSRLMAKIRGRIGPQRGETTTKIKDANMALDLLRRSQTPSPCRQTNDSAPKAQRDRPPRTASEVKRALGWDAEPEHQESTARAWCDLSKEEKEEIMRNNERLFDAGGVTPSILPSTFERTDSSGATDEQQPVTWSSSGGVDLGINDLTTVRGPFWNMCPLPPLDARNNGPAKEPLIGDMVEFYEGHIFHYAIYIGQGKTIGVHSPQAAFSIPRITIHPLVAWWRVCYVPTNQQRLTYEQLKELENEPWPYASITNNCYEFCCKVMALDDTWLQRKLVNSGKFNHPTQDWSQDTPDFHQDSKLEMVRDAVLSAINGLVSQPFKNILSKIKPLNVLSLLSNCDWTFMGVVELVVLLAELFDVFWTPPDISSFIASLLPDFHLQGPEDLAKDLVPLILGGIGLAIGFTRDKITKVMKSAVDGLRSATQLGQYGLEIFSIIKKYFFGGDQTEKTLRGIEDAVIDMEVLSSTNVTQLVKDKKLAKAYMNVLDSEEEKARKLSVRSADPHIVTSVNNLISRISMARSALAKAQAEMTSRPRPVVIMMCGPPGIGKTKAAEHLAGRLAAEIRPGGKVGLVPRESIDHWDGYHGEDVLLWDDYGMSKITEDCNKLQAIADTAPLSLNCDRIENKGMQFSSDAIIITTNAPGPAPVDFVNLGPVCRRVDFLVYCSAPEIEQTRRAHPGDTNAIKDLFKKDFSHLKMELAPQGGFDSQGNTPFGKGVMKTTTLNRLLIQATALAMERQDEFQLQGTVYNFDEDRVAAFTNLARANGLGLISMATLGKKLRSVKSMEGLRNALLGYKIGECDIVWNTRVYSVKSDGSNVIIKEKQVPSSPQHQAISTATLALSRLRAARALAYASCLQSAVLSILQVAGSALVVSRAVKRMFGTRTEQPILEGKHKEHNCRVHRAEAAGHGPIGHDGIIERYGLCESEQEGEDDHTVELPTADKEGKNKGKTKKGRGRKSNFNAFSRRGLSDEEYEEYKKVREEKGGNYSIQEYLEDRQRYEEELAEVQAGGDGGIGETEAEIRHRVFYKSKSGMRKQRQEERRQLGLVSGTEIRKRKPIDWTPPKNDWSEDTRTVNYDEHISFEAPPSIWSRVVKFGSGWGFWVSSTVFITTTHVIPPGAKEIFGENLSNIAIHRVGEFTQFRFSKKMRPDLSGMVLEEGCPEGTVCTIMIKRDSGELLPLAVRMGAVASMKIQGKLMHGQSGMLLTGANAKGMDLGTIPGDCGAPYIHKRGNDWVVCGVHAAATKSGNTVVCAIQGGEGEATLEGGDQNKGHYAGHPILRYGNGPSLSTKTKFWKSNPQPLPPGTYEPAYLGGRDPRVEGGPSLQQVLRDQLKPFAEPRGRLPEAGLLEAAVETVTNAIEQVMDAPVAWSYSDACMSLDKTTSSGYPHHKRKNDDWNGSSFVRELGDQAAHANSMYELGKSMKPVYTAALKDELVKPDKVYNKIKKRLLWGADLGTVIRAARAFGPFCEAIKPHVIKLPIKVGMNAIEDGPLIYAEHSKYKYHFDADYTAWDSTQNREIMMESFNIMCKLTANPSLAAVVAQDLLSPSEMDVGDYVISVKDGLPSGFPCTSQVNSINHWIYTLCALSEVTGLAPDVIQSQSYFSFYGDDEIVSTDIEFDSNRLTQVLKEYGLKPTRPDKTDGPIIVRQQVDGLVFLRRTISKDAIGYQGRLDRNSIERQLWWTRGPNHDDPFETLVPHTQRKVQLISLLGEAALHGEKFYRKIASRVIQEVKEGGLEIYIPGWQAMFRWMRFHDLSLWTGDRDLLPDYVNDDGV</sequence>
<dbReference type="InterPro" id="IPR007094">
    <property type="entry name" value="RNA-dir_pol_PSvirus"/>
</dbReference>
<dbReference type="InterPro" id="IPR000605">
    <property type="entry name" value="Helicase_SF3_ssDNA/RNA_vir"/>
</dbReference>
<dbReference type="BindingDB" id="I1U3K2"/>
<accession>I1U3K2</accession>
<dbReference type="PROSITE" id="PS51537">
    <property type="entry name" value="NV_3CL_PRO"/>
    <property type="match status" value="1"/>
</dbReference>
<dbReference type="PRINTS" id="PR00917">
    <property type="entry name" value="SRSVCYSPTASE"/>
</dbReference>
<dbReference type="Pfam" id="PF05416">
    <property type="entry name" value="Peptidase_C37"/>
    <property type="match status" value="1"/>
</dbReference>
<evidence type="ECO:0000259" key="14">
    <source>
        <dbReference type="PROSITE" id="PS51537"/>
    </source>
</evidence>
<dbReference type="Pfam" id="PF08405">
    <property type="entry name" value="Calici_PP_N"/>
    <property type="match status" value="1"/>
</dbReference>
<dbReference type="GO" id="GO:0006508">
    <property type="term" value="P:proteolysis"/>
    <property type="evidence" value="ECO:0007669"/>
    <property type="project" value="UniProtKB-KW"/>
</dbReference>
<comment type="function">
    <text evidence="10">3C-like protease processes the polyprotein: 3CLpro-RdRp is first released by autocleavage, then all other proteins are cleaved. May cleave polyadenylate-binding protein thereby inhibiting cellular translation.</text>
</comment>
<dbReference type="InterPro" id="IPR001665">
    <property type="entry name" value="Norovirus_pept_C37"/>
</dbReference>
<proteinExistence type="predicted"/>